<dbReference type="EMBL" id="JAJJMA010212566">
    <property type="protein sequence ID" value="MCL7040450.1"/>
    <property type="molecule type" value="Genomic_DNA"/>
</dbReference>
<dbReference type="Proteomes" id="UP001177140">
    <property type="component" value="Unassembled WGS sequence"/>
</dbReference>
<feature type="region of interest" description="Disordered" evidence="1">
    <location>
        <begin position="1"/>
        <end position="159"/>
    </location>
</feature>
<accession>A0AA41VFV0</accession>
<feature type="compositionally biased region" description="Polar residues" evidence="1">
    <location>
        <begin position="106"/>
        <end position="119"/>
    </location>
</feature>
<comment type="caution">
    <text evidence="2">The sequence shown here is derived from an EMBL/GenBank/DDBJ whole genome shotgun (WGS) entry which is preliminary data.</text>
</comment>
<feature type="region of interest" description="Disordered" evidence="1">
    <location>
        <begin position="344"/>
        <end position="415"/>
    </location>
</feature>
<feature type="region of interest" description="Disordered" evidence="1">
    <location>
        <begin position="177"/>
        <end position="217"/>
    </location>
</feature>
<feature type="compositionally biased region" description="Acidic residues" evidence="1">
    <location>
        <begin position="87"/>
        <end position="96"/>
    </location>
</feature>
<sequence length="459" mass="51447">MADFGAPTFSLGLDLDFDSEIPPEEEKVEPLPPDSIDLSSQEEEENIQEQTLIPDVEESPPVLKRLRRGGSSSNQCKQESVFTSSNIDDDIEDFSSQEDIPKDTHSAVQSRYAASTSKLTLPARRPLPRQRINNSKANKETQCSNASTSKSLDASEKKVKFPISPLRKCQLLDSDFDSDDASAGEDRNEDALMVDSSSRKRQFCSSQPVAGNQQKKAKSGKIEDLWKDFIPQKCVKISTPALDEFCEEYFKSAKNSNVSQAMDKDIHLRTSRTCFQKVSISEGFNKDGQPPAYLYFYNDDPRIQRLVRDRLPNFSPLAGKENRVDKRSEAAAINYMSQFGHKEAATQVSGKGKKNLEKTPKRSRKNAKKSNAKEAAQHSANWVNPKSSVNTPKDAGQRRVHANNHPTGHWYTNSDGKKVYINKAGKELSGQIAYRHHKKESGGFKKSRKKTSPKKKSKR</sequence>
<feature type="compositionally biased region" description="Polar residues" evidence="1">
    <location>
        <begin position="131"/>
        <end position="152"/>
    </location>
</feature>
<feature type="compositionally biased region" description="Polar residues" evidence="1">
    <location>
        <begin position="378"/>
        <end position="391"/>
    </location>
</feature>
<feature type="compositionally biased region" description="Basic residues" evidence="1">
    <location>
        <begin position="361"/>
        <end position="370"/>
    </location>
</feature>
<dbReference type="AlphaFoldDB" id="A0AA41VFV0"/>
<feature type="compositionally biased region" description="Basic residues" evidence="1">
    <location>
        <begin position="434"/>
        <end position="459"/>
    </location>
</feature>
<gene>
    <name evidence="2" type="ORF">MKW94_007654</name>
</gene>
<feature type="compositionally biased region" description="Polar residues" evidence="1">
    <location>
        <begin position="404"/>
        <end position="414"/>
    </location>
</feature>
<feature type="region of interest" description="Disordered" evidence="1">
    <location>
        <begin position="428"/>
        <end position="459"/>
    </location>
</feature>
<name>A0AA41VFV0_PAPNU</name>
<dbReference type="PANTHER" id="PTHR38371">
    <property type="entry name" value="RHO GTPASE-ACTIVATING PROTEIN"/>
    <property type="match status" value="1"/>
</dbReference>
<feature type="compositionally biased region" description="Polar residues" evidence="1">
    <location>
        <begin position="203"/>
        <end position="214"/>
    </location>
</feature>
<protein>
    <submittedName>
        <fullName evidence="2">Uncharacterized protein</fullName>
    </submittedName>
</protein>
<feature type="compositionally biased region" description="Polar residues" evidence="1">
    <location>
        <begin position="70"/>
        <end position="86"/>
    </location>
</feature>
<keyword evidence="3" id="KW-1185">Reference proteome</keyword>
<organism evidence="2 3">
    <name type="scientific">Papaver nudicaule</name>
    <name type="common">Iceland poppy</name>
    <dbReference type="NCBI Taxonomy" id="74823"/>
    <lineage>
        <taxon>Eukaryota</taxon>
        <taxon>Viridiplantae</taxon>
        <taxon>Streptophyta</taxon>
        <taxon>Embryophyta</taxon>
        <taxon>Tracheophyta</taxon>
        <taxon>Spermatophyta</taxon>
        <taxon>Magnoliopsida</taxon>
        <taxon>Ranunculales</taxon>
        <taxon>Papaveraceae</taxon>
        <taxon>Papaveroideae</taxon>
        <taxon>Papaver</taxon>
    </lineage>
</organism>
<evidence type="ECO:0000313" key="2">
    <source>
        <dbReference type="EMBL" id="MCL7040450.1"/>
    </source>
</evidence>
<evidence type="ECO:0000313" key="3">
    <source>
        <dbReference type="Proteomes" id="UP001177140"/>
    </source>
</evidence>
<proteinExistence type="predicted"/>
<reference evidence="2" key="1">
    <citation type="submission" date="2022-03" db="EMBL/GenBank/DDBJ databases">
        <title>A functionally conserved STORR gene fusion in Papaver species that diverged 16.8 million years ago.</title>
        <authorList>
            <person name="Catania T."/>
        </authorList>
    </citation>
    <scope>NUCLEOTIDE SEQUENCE</scope>
    <source>
        <strain evidence="2">S-191538</strain>
    </source>
</reference>
<dbReference type="PANTHER" id="PTHR38371:SF1">
    <property type="entry name" value="RHO GTPASE-ACTIVATING PROTEIN"/>
    <property type="match status" value="1"/>
</dbReference>
<evidence type="ECO:0000256" key="1">
    <source>
        <dbReference type="SAM" id="MobiDB-lite"/>
    </source>
</evidence>